<proteinExistence type="predicted"/>
<comment type="caution">
    <text evidence="1">The sequence shown here is derived from an EMBL/GenBank/DDBJ whole genome shotgun (WGS) entry which is preliminary data.</text>
</comment>
<dbReference type="RefSeq" id="WP_188974116.1">
    <property type="nucleotide sequence ID" value="NZ_BMOL01000025.1"/>
</dbReference>
<reference evidence="2" key="1">
    <citation type="journal article" date="2019" name="Int. J. Syst. Evol. Microbiol.">
        <title>The Global Catalogue of Microorganisms (GCM) 10K type strain sequencing project: providing services to taxonomists for standard genome sequencing and annotation.</title>
        <authorList>
            <consortium name="The Broad Institute Genomics Platform"/>
            <consortium name="The Broad Institute Genome Sequencing Center for Infectious Disease"/>
            <person name="Wu L."/>
            <person name="Ma J."/>
        </authorList>
    </citation>
    <scope>NUCLEOTIDE SEQUENCE [LARGE SCALE GENOMIC DNA]</scope>
    <source>
        <strain evidence="2">JCM 15442</strain>
    </source>
</reference>
<organism evidence="1 2">
    <name type="scientific">Deinococcus aerolatus</name>
    <dbReference type="NCBI Taxonomy" id="522487"/>
    <lineage>
        <taxon>Bacteria</taxon>
        <taxon>Thermotogati</taxon>
        <taxon>Deinococcota</taxon>
        <taxon>Deinococci</taxon>
        <taxon>Deinococcales</taxon>
        <taxon>Deinococcaceae</taxon>
        <taxon>Deinococcus</taxon>
    </lineage>
</organism>
<gene>
    <name evidence="1" type="ORF">GCM10010840_33820</name>
</gene>
<dbReference type="Proteomes" id="UP000639973">
    <property type="component" value="Unassembled WGS sequence"/>
</dbReference>
<name>A0ABQ2GFB3_9DEIO</name>
<dbReference type="EMBL" id="BMOL01000025">
    <property type="protein sequence ID" value="GGL92972.1"/>
    <property type="molecule type" value="Genomic_DNA"/>
</dbReference>
<sequence>MFQPSEHAVRRYIERFEGNITDTVAATRLRRIVRKARFRRVLPGRARLYSSGPLNFVVQSGVIVTVYRLTWRAEPVTAWRA</sequence>
<evidence type="ECO:0000313" key="1">
    <source>
        <dbReference type="EMBL" id="GGL92972.1"/>
    </source>
</evidence>
<evidence type="ECO:0000313" key="2">
    <source>
        <dbReference type="Proteomes" id="UP000639973"/>
    </source>
</evidence>
<protein>
    <submittedName>
        <fullName evidence="1">Uncharacterized protein</fullName>
    </submittedName>
</protein>
<accession>A0ABQ2GFB3</accession>
<keyword evidence="2" id="KW-1185">Reference proteome</keyword>